<proteinExistence type="predicted"/>
<keyword evidence="3" id="KW-1185">Reference proteome</keyword>
<organism evidence="2 3">
    <name type="scientific">Zopfia rhizophila CBS 207.26</name>
    <dbReference type="NCBI Taxonomy" id="1314779"/>
    <lineage>
        <taxon>Eukaryota</taxon>
        <taxon>Fungi</taxon>
        <taxon>Dikarya</taxon>
        <taxon>Ascomycota</taxon>
        <taxon>Pezizomycotina</taxon>
        <taxon>Dothideomycetes</taxon>
        <taxon>Dothideomycetes incertae sedis</taxon>
        <taxon>Zopfiaceae</taxon>
        <taxon>Zopfia</taxon>
    </lineage>
</organism>
<accession>A0A6A6DPQ3</accession>
<feature type="region of interest" description="Disordered" evidence="1">
    <location>
        <begin position="1"/>
        <end position="35"/>
    </location>
</feature>
<name>A0A6A6DPQ3_9PEZI</name>
<evidence type="ECO:0000313" key="2">
    <source>
        <dbReference type="EMBL" id="KAF2181557.1"/>
    </source>
</evidence>
<dbReference type="EMBL" id="ML994652">
    <property type="protein sequence ID" value="KAF2181557.1"/>
    <property type="molecule type" value="Genomic_DNA"/>
</dbReference>
<dbReference type="AlphaFoldDB" id="A0A6A6DPQ3"/>
<gene>
    <name evidence="2" type="ORF">K469DRAFT_692025</name>
</gene>
<reference evidence="2" key="1">
    <citation type="journal article" date="2020" name="Stud. Mycol.">
        <title>101 Dothideomycetes genomes: a test case for predicting lifestyles and emergence of pathogens.</title>
        <authorList>
            <person name="Haridas S."/>
            <person name="Albert R."/>
            <person name="Binder M."/>
            <person name="Bloem J."/>
            <person name="Labutti K."/>
            <person name="Salamov A."/>
            <person name="Andreopoulos B."/>
            <person name="Baker S."/>
            <person name="Barry K."/>
            <person name="Bills G."/>
            <person name="Bluhm B."/>
            <person name="Cannon C."/>
            <person name="Castanera R."/>
            <person name="Culley D."/>
            <person name="Daum C."/>
            <person name="Ezra D."/>
            <person name="Gonzalez J."/>
            <person name="Henrissat B."/>
            <person name="Kuo A."/>
            <person name="Liang C."/>
            <person name="Lipzen A."/>
            <person name="Lutzoni F."/>
            <person name="Magnuson J."/>
            <person name="Mondo S."/>
            <person name="Nolan M."/>
            <person name="Ohm R."/>
            <person name="Pangilinan J."/>
            <person name="Park H.-J."/>
            <person name="Ramirez L."/>
            <person name="Alfaro M."/>
            <person name="Sun H."/>
            <person name="Tritt A."/>
            <person name="Yoshinaga Y."/>
            <person name="Zwiers L.-H."/>
            <person name="Turgeon B."/>
            <person name="Goodwin S."/>
            <person name="Spatafora J."/>
            <person name="Crous P."/>
            <person name="Grigoriev I."/>
        </authorList>
    </citation>
    <scope>NUCLEOTIDE SEQUENCE</scope>
    <source>
        <strain evidence="2">CBS 207.26</strain>
    </source>
</reference>
<evidence type="ECO:0000256" key="1">
    <source>
        <dbReference type="SAM" id="MobiDB-lite"/>
    </source>
</evidence>
<sequence length="103" mass="11295">MPVTSKALKPCSTAPDTPPNCETPQAPVATPGLPHSDPVTAISLDPGHKAAEYQAANNLQPSFKAVDEVWDEKVYRYTMWNQPKKKWRNRTNMSLLFAGGQAS</sequence>
<protein>
    <submittedName>
        <fullName evidence="2">Uncharacterized protein</fullName>
    </submittedName>
</protein>
<dbReference type="Proteomes" id="UP000800200">
    <property type="component" value="Unassembled WGS sequence"/>
</dbReference>
<evidence type="ECO:0000313" key="3">
    <source>
        <dbReference type="Proteomes" id="UP000800200"/>
    </source>
</evidence>